<dbReference type="AlphaFoldDB" id="A0A4P7W426"/>
<gene>
    <name evidence="1" type="ORF">E7747_10965</name>
</gene>
<accession>A0A4P7W426</accession>
<dbReference type="RefSeq" id="WP_136415952.1">
    <property type="nucleotide sequence ID" value="NZ_CP039396.1"/>
</dbReference>
<evidence type="ECO:0000313" key="2">
    <source>
        <dbReference type="Proteomes" id="UP000297149"/>
    </source>
</evidence>
<protein>
    <submittedName>
        <fullName evidence="1">Uncharacterized protein</fullName>
    </submittedName>
</protein>
<proteinExistence type="predicted"/>
<reference evidence="2" key="1">
    <citation type="submission" date="2019-02" db="EMBL/GenBank/DDBJ databases">
        <title>Isolation and identification of novel species under the genus Muribaculum.</title>
        <authorList>
            <person name="Miyake S."/>
            <person name="Ding Y."/>
            <person name="Low A."/>
            <person name="Soh M."/>
            <person name="Seedorf H."/>
        </authorList>
    </citation>
    <scope>NUCLEOTIDE SEQUENCE [LARGE SCALE GENOMIC DNA]</scope>
    <source>
        <strain evidence="2">H5</strain>
    </source>
</reference>
<organism evidence="1 2">
    <name type="scientific">Duncaniella dubosii</name>
    <dbReference type="NCBI Taxonomy" id="2518971"/>
    <lineage>
        <taxon>Bacteria</taxon>
        <taxon>Pseudomonadati</taxon>
        <taxon>Bacteroidota</taxon>
        <taxon>Bacteroidia</taxon>
        <taxon>Bacteroidales</taxon>
        <taxon>Muribaculaceae</taxon>
        <taxon>Duncaniella</taxon>
    </lineage>
</organism>
<dbReference type="EMBL" id="CP039396">
    <property type="protein sequence ID" value="QCD42754.1"/>
    <property type="molecule type" value="Genomic_DNA"/>
</dbReference>
<name>A0A4P7W426_9BACT</name>
<dbReference type="Proteomes" id="UP000297149">
    <property type="component" value="Chromosome"/>
</dbReference>
<sequence length="156" mass="17808">MDYKTTILKKEIQTDETLLPEIAGLHFGFLEENRAVFDYTAYIEENKLIPIDFKVFMRANKHFIETLAKSNDKKTSELFFQNTNGHILVSAELVFIFLAFVNPEMFLYFNSLLTDVITDGVAYSNGFVYSMAANRIPSDVLSDLIKERENDAAGSK</sequence>
<keyword evidence="2" id="KW-1185">Reference proteome</keyword>
<evidence type="ECO:0000313" key="1">
    <source>
        <dbReference type="EMBL" id="QCD42754.1"/>
    </source>
</evidence>
<dbReference type="KEGG" id="ddb:E7747_10965"/>